<sequence length="108" mass="12167">MKIIISKCINFALFEKKILNLPGSRAIGINRVSNIEEAVSRKPCATRTKIPEYRKPSKQPAPFPNTGTDATEEQDYDEELFTPGNKGAMGRLDDRSAPANEWLHYRDS</sequence>
<proteinExistence type="predicted"/>
<name>A0A8X6Y714_9ARAC</name>
<dbReference type="Proteomes" id="UP000886998">
    <property type="component" value="Unassembled WGS sequence"/>
</dbReference>
<protein>
    <submittedName>
        <fullName evidence="2">Uncharacterized protein</fullName>
    </submittedName>
</protein>
<reference evidence="2" key="1">
    <citation type="submission" date="2020-08" db="EMBL/GenBank/DDBJ databases">
        <title>Multicomponent nature underlies the extraordinary mechanical properties of spider dragline silk.</title>
        <authorList>
            <person name="Kono N."/>
            <person name="Nakamura H."/>
            <person name="Mori M."/>
            <person name="Yoshida Y."/>
            <person name="Ohtoshi R."/>
            <person name="Malay A.D."/>
            <person name="Moran D.A.P."/>
            <person name="Tomita M."/>
            <person name="Numata K."/>
            <person name="Arakawa K."/>
        </authorList>
    </citation>
    <scope>NUCLEOTIDE SEQUENCE</scope>
</reference>
<evidence type="ECO:0000313" key="2">
    <source>
        <dbReference type="EMBL" id="GFY64124.1"/>
    </source>
</evidence>
<comment type="caution">
    <text evidence="2">The sequence shown here is derived from an EMBL/GenBank/DDBJ whole genome shotgun (WGS) entry which is preliminary data.</text>
</comment>
<feature type="compositionally biased region" description="Acidic residues" evidence="1">
    <location>
        <begin position="70"/>
        <end position="80"/>
    </location>
</feature>
<gene>
    <name evidence="2" type="ORF">TNIN_92801</name>
</gene>
<organism evidence="2 3">
    <name type="scientific">Trichonephila inaurata madagascariensis</name>
    <dbReference type="NCBI Taxonomy" id="2747483"/>
    <lineage>
        <taxon>Eukaryota</taxon>
        <taxon>Metazoa</taxon>
        <taxon>Ecdysozoa</taxon>
        <taxon>Arthropoda</taxon>
        <taxon>Chelicerata</taxon>
        <taxon>Arachnida</taxon>
        <taxon>Araneae</taxon>
        <taxon>Araneomorphae</taxon>
        <taxon>Entelegynae</taxon>
        <taxon>Araneoidea</taxon>
        <taxon>Nephilidae</taxon>
        <taxon>Trichonephila</taxon>
        <taxon>Trichonephila inaurata</taxon>
    </lineage>
</organism>
<keyword evidence="3" id="KW-1185">Reference proteome</keyword>
<evidence type="ECO:0000313" key="3">
    <source>
        <dbReference type="Proteomes" id="UP000886998"/>
    </source>
</evidence>
<feature type="region of interest" description="Disordered" evidence="1">
    <location>
        <begin position="46"/>
        <end position="108"/>
    </location>
</feature>
<accession>A0A8X6Y714</accession>
<dbReference type="AlphaFoldDB" id="A0A8X6Y714"/>
<dbReference type="EMBL" id="BMAV01015081">
    <property type="protein sequence ID" value="GFY64124.1"/>
    <property type="molecule type" value="Genomic_DNA"/>
</dbReference>
<evidence type="ECO:0000256" key="1">
    <source>
        <dbReference type="SAM" id="MobiDB-lite"/>
    </source>
</evidence>